<dbReference type="InterPro" id="IPR058941">
    <property type="entry name" value="HTH_AT3G52170-like"/>
</dbReference>
<sequence>MHAIKGGWVGQTFALAKCNESGGKKSRIRRSKEERKAMVESFINKYQKSNNGNFPSLNLTHKEVGGSFYIVREIVREIIQENRVLGPAKLTEGEQNIDQLLEQNPLGSISTAPETLFPIQSNGSPFVPSHHETDESVSVTDGLSMGSEYKKFDSEQIINGNLVDVTNGTDKADIVELQVIEPLESDKSGKELAATTSKVTQITAEIVVETFPLRPVAKTTDIIDGRSSEVRKLDENLDKTENVKVNLSLENGSSNLDDMNASEVSILTDEKEEENNVDLFLEKNSDVADNKVVENISDPLLESSYCSTMENAVNDTNNGAALELSCNDVLTSETNKQSQAIVGLAINASNGIHPKIHGTRTGSSSGESTTQEAVVAESKVDVQHVNSKKGSNKTLDRINLIALVSVGSESWEGASKSAAESKTNPILAIFKFFIAAFVKFWSE</sequence>
<dbReference type="OrthoDB" id="787154at2759"/>
<gene>
    <name evidence="3" type="primary">LOC111310371</name>
</gene>
<feature type="domain" description="AT3G52170-like helix-turn-helix" evidence="1">
    <location>
        <begin position="31"/>
        <end position="79"/>
    </location>
</feature>
<dbReference type="GeneID" id="111310371"/>
<evidence type="ECO:0000313" key="3">
    <source>
        <dbReference type="RefSeq" id="XP_022765503.1"/>
    </source>
</evidence>
<reference evidence="3" key="1">
    <citation type="submission" date="2025-08" db="UniProtKB">
        <authorList>
            <consortium name="RefSeq"/>
        </authorList>
    </citation>
    <scope>IDENTIFICATION</scope>
    <source>
        <tissue evidence="3">Fruit stalk</tissue>
    </source>
</reference>
<dbReference type="PANTHER" id="PTHR34568:SF1">
    <property type="entry name" value="DNA BINDING PROTEIN"/>
    <property type="match status" value="1"/>
</dbReference>
<dbReference type="InterPro" id="IPR058942">
    <property type="entry name" value="AT3G52170-like"/>
</dbReference>
<evidence type="ECO:0000259" key="1">
    <source>
        <dbReference type="Pfam" id="PF25896"/>
    </source>
</evidence>
<dbReference type="RefSeq" id="XP_022765503.1">
    <property type="nucleotide sequence ID" value="XM_022909768.1"/>
</dbReference>
<accession>A0A6P6AKZ6</accession>
<organism evidence="2 3">
    <name type="scientific">Durio zibethinus</name>
    <name type="common">Durian</name>
    <dbReference type="NCBI Taxonomy" id="66656"/>
    <lineage>
        <taxon>Eukaryota</taxon>
        <taxon>Viridiplantae</taxon>
        <taxon>Streptophyta</taxon>
        <taxon>Embryophyta</taxon>
        <taxon>Tracheophyta</taxon>
        <taxon>Spermatophyta</taxon>
        <taxon>Magnoliopsida</taxon>
        <taxon>eudicotyledons</taxon>
        <taxon>Gunneridae</taxon>
        <taxon>Pentapetalae</taxon>
        <taxon>rosids</taxon>
        <taxon>malvids</taxon>
        <taxon>Malvales</taxon>
        <taxon>Malvaceae</taxon>
        <taxon>Helicteroideae</taxon>
        <taxon>Durio</taxon>
    </lineage>
</organism>
<keyword evidence="2" id="KW-1185">Reference proteome</keyword>
<dbReference type="Pfam" id="PF25896">
    <property type="entry name" value="HTH_AT3G52170"/>
    <property type="match status" value="1"/>
</dbReference>
<proteinExistence type="predicted"/>
<dbReference type="PANTHER" id="PTHR34568">
    <property type="entry name" value="RRM DOMAIN-CONTAINING PROTEIN"/>
    <property type="match status" value="1"/>
</dbReference>
<dbReference type="Proteomes" id="UP000515121">
    <property type="component" value="Unplaced"/>
</dbReference>
<dbReference type="KEGG" id="dzi:111310371"/>
<name>A0A6P6AKZ6_DURZI</name>
<dbReference type="AlphaFoldDB" id="A0A6P6AKZ6"/>
<protein>
    <submittedName>
        <fullName evidence="3">Uncharacterized protein LOC111310371 isoform X1</fullName>
    </submittedName>
</protein>
<evidence type="ECO:0000313" key="2">
    <source>
        <dbReference type="Proteomes" id="UP000515121"/>
    </source>
</evidence>